<dbReference type="AlphaFoldDB" id="A0A0F6YGP4"/>
<dbReference type="OrthoDB" id="5342087at2"/>
<proteinExistence type="predicted"/>
<gene>
    <name evidence="9" type="ORF">DB32_002087</name>
</gene>
<protein>
    <submittedName>
        <fullName evidence="9">Methylamine utilization protein mauG</fullName>
    </submittedName>
</protein>
<dbReference type="PROSITE" id="PS50093">
    <property type="entry name" value="PKD"/>
    <property type="match status" value="1"/>
</dbReference>
<dbReference type="PANTHER" id="PTHR30600:SF10">
    <property type="entry name" value="BLL6722 PROTEIN"/>
    <property type="match status" value="1"/>
</dbReference>
<evidence type="ECO:0000256" key="4">
    <source>
        <dbReference type="ARBA" id="ARBA00023002"/>
    </source>
</evidence>
<dbReference type="Pfam" id="PF21419">
    <property type="entry name" value="RoxA-like_Cyt-c"/>
    <property type="match status" value="1"/>
</dbReference>
<evidence type="ECO:0000313" key="9">
    <source>
        <dbReference type="EMBL" id="AKF04938.1"/>
    </source>
</evidence>
<keyword evidence="5 6" id="KW-0408">Iron</keyword>
<keyword evidence="1 6" id="KW-0349">Heme</keyword>
<feature type="domain" description="Cytochrome c" evidence="8">
    <location>
        <begin position="476"/>
        <end position="601"/>
    </location>
</feature>
<dbReference type="PROSITE" id="PS51007">
    <property type="entry name" value="CYTC"/>
    <property type="match status" value="2"/>
</dbReference>
<dbReference type="PANTHER" id="PTHR30600">
    <property type="entry name" value="CYTOCHROME C PEROXIDASE-RELATED"/>
    <property type="match status" value="1"/>
</dbReference>
<dbReference type="GO" id="GO:0009055">
    <property type="term" value="F:electron transfer activity"/>
    <property type="evidence" value="ECO:0007669"/>
    <property type="project" value="InterPro"/>
</dbReference>
<dbReference type="Gene3D" id="2.130.10.10">
    <property type="entry name" value="YVTN repeat-like/Quinoprotein amine dehydrogenase"/>
    <property type="match status" value="2"/>
</dbReference>
<dbReference type="STRING" id="927083.DB32_002087"/>
<dbReference type="InterPro" id="IPR009056">
    <property type="entry name" value="Cyt_c-like_dom"/>
</dbReference>
<evidence type="ECO:0000256" key="1">
    <source>
        <dbReference type="ARBA" id="ARBA00022617"/>
    </source>
</evidence>
<dbReference type="GO" id="GO:0046872">
    <property type="term" value="F:metal ion binding"/>
    <property type="evidence" value="ECO:0007669"/>
    <property type="project" value="UniProtKB-KW"/>
</dbReference>
<dbReference type="Gene3D" id="1.10.760.10">
    <property type="entry name" value="Cytochrome c-like domain"/>
    <property type="match status" value="2"/>
</dbReference>
<dbReference type="Proteomes" id="UP000034883">
    <property type="component" value="Chromosome"/>
</dbReference>
<dbReference type="RefSeq" id="WP_053232226.1">
    <property type="nucleotide sequence ID" value="NZ_CP011125.1"/>
</dbReference>
<dbReference type="InterPro" id="IPR011048">
    <property type="entry name" value="Haem_d1_sf"/>
</dbReference>
<dbReference type="InterPro" id="IPR036909">
    <property type="entry name" value="Cyt_c-like_dom_sf"/>
</dbReference>
<sequence length="738" mass="78641">MRRALAIVLVLAACGAPRVEPDAAVVQDASTPIDAPVELRALAGASRYALVGDEVVLDGSASTGATRYQWAPGGGLAPGPISEDPVLRVRYAAPGREQAVLTVWDASGRRRSAGVVISVTRPPTHVPRQSSSIALVGDHLVAAVSPDSDEVVLARWSDDATLEVVRRARVCDEPRTLAPWRGRVIVACTGDAVALVELERDAVQQVALPRGSRPFGVVGTDGSAWVSLQATGMLAEITLEDASLRLARSIRAIDDARGVSVLPDGRIAVTRWRSPDEHGEIAAVDVTSADVETWTLAYDPQPSSDTEVGGVPSYLEQLLVSPDATTAMVPSLQAAIGEGLFVTGGARPLTFETTMRAVISFLDPASGVEDVERRRQLDNRGFTHAGVLSSRGDYLFALTRGTRTVERIDVLETRLAGSIQDVGLAPNGLALSPDDRFLFVDAYLSREIVIYDVRDFDVEPSALARVRIPTSEPLSDVLLRGKILFNDSRDPRLSSDGYIACAHCHLDGLDDRRVWDFTDRGEGLRNTTSLLGFPTTGAIHWTANFDEVQDFEHDIRGPFRGAGLMDDASFHTGTRDTTLGDRKSGISADLDALAAYVASLATFAPSPFRAPDGSLPEAAERGRVLFESSATGCADCHAGDRMTDSGFDEDGSPRLHDVGTLGAGSGQRLGAALPGLDTPTLHGVWSTAPYLHDGSAATLREVLRDRNPGDAHGRTAALGDADIDDLVAYLRCLDGRRD</sequence>
<evidence type="ECO:0000259" key="8">
    <source>
        <dbReference type="PROSITE" id="PS51007"/>
    </source>
</evidence>
<dbReference type="SUPFAM" id="SSF49299">
    <property type="entry name" value="PKD domain"/>
    <property type="match status" value="1"/>
</dbReference>
<evidence type="ECO:0000256" key="6">
    <source>
        <dbReference type="PROSITE-ProRule" id="PRU00433"/>
    </source>
</evidence>
<evidence type="ECO:0000256" key="2">
    <source>
        <dbReference type="ARBA" id="ARBA00022723"/>
    </source>
</evidence>
<dbReference type="SUPFAM" id="SSF46626">
    <property type="entry name" value="Cytochrome c"/>
    <property type="match status" value="2"/>
</dbReference>
<dbReference type="InterPro" id="IPR035986">
    <property type="entry name" value="PKD_dom_sf"/>
</dbReference>
<dbReference type="GO" id="GO:0004130">
    <property type="term" value="F:cytochrome-c peroxidase activity"/>
    <property type="evidence" value="ECO:0007669"/>
    <property type="project" value="TreeGrafter"/>
</dbReference>
<dbReference type="InterPro" id="IPR015943">
    <property type="entry name" value="WD40/YVTN_repeat-like_dom_sf"/>
</dbReference>
<organism evidence="9 10">
    <name type="scientific">Sandaracinus amylolyticus</name>
    <dbReference type="NCBI Taxonomy" id="927083"/>
    <lineage>
        <taxon>Bacteria</taxon>
        <taxon>Pseudomonadati</taxon>
        <taxon>Myxococcota</taxon>
        <taxon>Polyangia</taxon>
        <taxon>Polyangiales</taxon>
        <taxon>Sandaracinaceae</taxon>
        <taxon>Sandaracinus</taxon>
    </lineage>
</organism>
<dbReference type="Gene3D" id="2.60.40.10">
    <property type="entry name" value="Immunoglobulins"/>
    <property type="match status" value="1"/>
</dbReference>
<feature type="domain" description="PKD" evidence="7">
    <location>
        <begin position="38"/>
        <end position="126"/>
    </location>
</feature>
<feature type="domain" description="Cytochrome c" evidence="8">
    <location>
        <begin position="617"/>
        <end position="734"/>
    </location>
</feature>
<dbReference type="InterPro" id="IPR000601">
    <property type="entry name" value="PKD_dom"/>
</dbReference>
<evidence type="ECO:0000313" key="10">
    <source>
        <dbReference type="Proteomes" id="UP000034883"/>
    </source>
</evidence>
<reference evidence="9 10" key="1">
    <citation type="submission" date="2015-03" db="EMBL/GenBank/DDBJ databases">
        <title>Genome assembly of Sandaracinus amylolyticus DSM 53668.</title>
        <authorList>
            <person name="Sharma G."/>
            <person name="Subramanian S."/>
        </authorList>
    </citation>
    <scope>NUCLEOTIDE SEQUENCE [LARGE SCALE GENOMIC DNA]</scope>
    <source>
        <strain evidence="9 10">DSM 53668</strain>
    </source>
</reference>
<dbReference type="InterPro" id="IPR051395">
    <property type="entry name" value="Cytochrome_c_Peroxidase/MauG"/>
</dbReference>
<dbReference type="InterPro" id="IPR013783">
    <property type="entry name" value="Ig-like_fold"/>
</dbReference>
<dbReference type="EMBL" id="CP011125">
    <property type="protein sequence ID" value="AKF04938.1"/>
    <property type="molecule type" value="Genomic_DNA"/>
</dbReference>
<keyword evidence="3" id="KW-0732">Signal</keyword>
<dbReference type="SUPFAM" id="SSF51004">
    <property type="entry name" value="C-terminal (heme d1) domain of cytochrome cd1-nitrite reductase"/>
    <property type="match status" value="1"/>
</dbReference>
<evidence type="ECO:0000256" key="5">
    <source>
        <dbReference type="ARBA" id="ARBA00023004"/>
    </source>
</evidence>
<dbReference type="KEGG" id="samy:DB32_002087"/>
<evidence type="ECO:0000259" key="7">
    <source>
        <dbReference type="PROSITE" id="PS50093"/>
    </source>
</evidence>
<keyword evidence="4" id="KW-0560">Oxidoreductase</keyword>
<keyword evidence="10" id="KW-1185">Reference proteome</keyword>
<dbReference type="GO" id="GO:0020037">
    <property type="term" value="F:heme binding"/>
    <property type="evidence" value="ECO:0007669"/>
    <property type="project" value="InterPro"/>
</dbReference>
<evidence type="ECO:0000256" key="3">
    <source>
        <dbReference type="ARBA" id="ARBA00022729"/>
    </source>
</evidence>
<accession>A0A0F6YGP4</accession>
<name>A0A0F6YGP4_9BACT</name>
<keyword evidence="2 6" id="KW-0479">Metal-binding</keyword>